<accession>A0A2A4J8B2</accession>
<gene>
    <name evidence="2" type="ORF">B5V51_5992</name>
</gene>
<feature type="chain" id="PRO_5012607548" evidence="1">
    <location>
        <begin position="23"/>
        <end position="199"/>
    </location>
</feature>
<evidence type="ECO:0000313" key="2">
    <source>
        <dbReference type="EMBL" id="PCG67764.1"/>
    </source>
</evidence>
<feature type="signal peptide" evidence="1">
    <location>
        <begin position="1"/>
        <end position="22"/>
    </location>
</feature>
<protein>
    <submittedName>
        <fullName evidence="2">Uncharacterized protein</fullName>
    </submittedName>
</protein>
<evidence type="ECO:0000256" key="1">
    <source>
        <dbReference type="SAM" id="SignalP"/>
    </source>
</evidence>
<name>A0A2A4J8B2_HELVI</name>
<keyword evidence="1" id="KW-0732">Signal</keyword>
<organism evidence="2">
    <name type="scientific">Heliothis virescens</name>
    <name type="common">Tobacco budworm moth</name>
    <dbReference type="NCBI Taxonomy" id="7102"/>
    <lineage>
        <taxon>Eukaryota</taxon>
        <taxon>Metazoa</taxon>
        <taxon>Ecdysozoa</taxon>
        <taxon>Arthropoda</taxon>
        <taxon>Hexapoda</taxon>
        <taxon>Insecta</taxon>
        <taxon>Pterygota</taxon>
        <taxon>Neoptera</taxon>
        <taxon>Endopterygota</taxon>
        <taxon>Lepidoptera</taxon>
        <taxon>Glossata</taxon>
        <taxon>Ditrysia</taxon>
        <taxon>Noctuoidea</taxon>
        <taxon>Noctuidae</taxon>
        <taxon>Heliothinae</taxon>
        <taxon>Heliothis</taxon>
    </lineage>
</organism>
<proteinExistence type="predicted"/>
<comment type="caution">
    <text evidence="2">The sequence shown here is derived from an EMBL/GenBank/DDBJ whole genome shotgun (WGS) entry which is preliminary data.</text>
</comment>
<dbReference type="EMBL" id="NWSH01002648">
    <property type="protein sequence ID" value="PCG67764.1"/>
    <property type="molecule type" value="Genomic_DNA"/>
</dbReference>
<reference evidence="2" key="1">
    <citation type="submission" date="2017-09" db="EMBL/GenBank/DDBJ databases">
        <title>Contemporary evolution of a Lepidopteran species, Heliothis virescens, in response to modern agricultural practices.</title>
        <authorList>
            <person name="Fritz M.L."/>
            <person name="Deyonke A.M."/>
            <person name="Papanicolaou A."/>
            <person name="Micinski S."/>
            <person name="Westbrook J."/>
            <person name="Gould F."/>
        </authorList>
    </citation>
    <scope>NUCLEOTIDE SEQUENCE [LARGE SCALE GENOMIC DNA]</scope>
    <source>
        <strain evidence="2">HvINT-</strain>
        <tissue evidence="2">Whole body</tissue>
    </source>
</reference>
<sequence>MSCAFIIATLLIATIGSPRVEAERNEPTASPNGHHGILLGALTVQNNNRYDTGPNERNLYGSVVQMTNHFDPSDPFKTRTLTAIAPGGPGHEGITFAWTGDELENLHQAVGNGPTVGAITIQSGNTYNREPGSENHYRSIVKQSGNVFYGKRPYGAPMHFGAVTIQRNNHYSTSPGSKNYFGSRVIQEGNVFNFSQAED</sequence>
<dbReference type="AlphaFoldDB" id="A0A2A4J8B2"/>